<dbReference type="EC" id="2.7.7.19" evidence="7"/>
<dbReference type="Pfam" id="PF12627">
    <property type="entry name" value="PolyA_pol_RNAbd"/>
    <property type="match status" value="1"/>
</dbReference>
<comment type="similarity">
    <text evidence="7 8">Belongs to the tRNA nucleotidyltransferase/poly(A) polymerase family.</text>
</comment>
<evidence type="ECO:0000256" key="9">
    <source>
        <dbReference type="SAM" id="MobiDB-lite"/>
    </source>
</evidence>
<evidence type="ECO:0000256" key="5">
    <source>
        <dbReference type="ARBA" id="ARBA00022884"/>
    </source>
</evidence>
<dbReference type="EMBL" id="MLCN01000034">
    <property type="protein sequence ID" value="ONG38392.1"/>
    <property type="molecule type" value="Genomic_DNA"/>
</dbReference>
<evidence type="ECO:0000256" key="2">
    <source>
        <dbReference type="ARBA" id="ARBA00022679"/>
    </source>
</evidence>
<dbReference type="InterPro" id="IPR032828">
    <property type="entry name" value="PolyA_RNA-bd"/>
</dbReference>
<dbReference type="OrthoDB" id="9805698at2"/>
<comment type="function">
    <text evidence="7">Adds poly(A) tail to the 3' end of many RNAs, which usually targets these RNAs for decay. Plays a significant role in the global control of gene expression, through influencing the rate of transcript degradation, and in the general RNA quality control.</text>
</comment>
<dbReference type="SUPFAM" id="SSF81891">
    <property type="entry name" value="Poly A polymerase C-terminal region-like"/>
    <property type="match status" value="1"/>
</dbReference>
<protein>
    <recommendedName>
        <fullName evidence="7">Poly(A) polymerase I</fullName>
        <shortName evidence="7">PAP I</shortName>
        <ecNumber evidence="7">2.7.7.19</ecNumber>
    </recommendedName>
</protein>
<dbReference type="InterPro" id="IPR052191">
    <property type="entry name" value="tRNA_ntf/polyA_polymerase_I"/>
</dbReference>
<evidence type="ECO:0000313" key="13">
    <source>
        <dbReference type="EMBL" id="ONG38392.1"/>
    </source>
</evidence>
<feature type="compositionally biased region" description="Acidic residues" evidence="9">
    <location>
        <begin position="419"/>
        <end position="429"/>
    </location>
</feature>
<dbReference type="GO" id="GO:1990817">
    <property type="term" value="F:poly(A) RNA polymerase activity"/>
    <property type="evidence" value="ECO:0007669"/>
    <property type="project" value="UniProtKB-UniRule"/>
</dbReference>
<reference evidence="13 14" key="1">
    <citation type="submission" date="2016-10" db="EMBL/GenBank/DDBJ databases">
        <title>Draft Genome sequence of Alkanindiges sp. strain H1.</title>
        <authorList>
            <person name="Subhash Y."/>
            <person name="Lee S."/>
        </authorList>
    </citation>
    <scope>NUCLEOTIDE SEQUENCE [LARGE SCALE GENOMIC DNA]</scope>
    <source>
        <strain evidence="13 14">H1</strain>
    </source>
</reference>
<dbReference type="InterPro" id="IPR043519">
    <property type="entry name" value="NT_sf"/>
</dbReference>
<dbReference type="InterPro" id="IPR002646">
    <property type="entry name" value="PolA_pol_head_dom"/>
</dbReference>
<keyword evidence="6 7" id="KW-0804">Transcription</keyword>
<dbReference type="Pfam" id="PF12626">
    <property type="entry name" value="PolyA_pol_arg_C"/>
    <property type="match status" value="1"/>
</dbReference>
<dbReference type="STRING" id="1907941.BKE30_12835"/>
<accession>A0A1S8CTB5</accession>
<evidence type="ECO:0000259" key="12">
    <source>
        <dbReference type="Pfam" id="PF12627"/>
    </source>
</evidence>
<dbReference type="GO" id="GO:0006397">
    <property type="term" value="P:mRNA processing"/>
    <property type="evidence" value="ECO:0007669"/>
    <property type="project" value="UniProtKB-KW"/>
</dbReference>
<dbReference type="GO" id="GO:0005524">
    <property type="term" value="F:ATP binding"/>
    <property type="evidence" value="ECO:0007669"/>
    <property type="project" value="UniProtKB-UniRule"/>
</dbReference>
<keyword evidence="5 7" id="KW-0694">RNA-binding</keyword>
<comment type="catalytic activity">
    <reaction evidence="7">
        <text>RNA(n) + ATP = RNA(n)-3'-adenine ribonucleotide + diphosphate</text>
        <dbReference type="Rhea" id="RHEA:11332"/>
        <dbReference type="Rhea" id="RHEA-COMP:14527"/>
        <dbReference type="Rhea" id="RHEA-COMP:17347"/>
        <dbReference type="ChEBI" id="CHEBI:30616"/>
        <dbReference type="ChEBI" id="CHEBI:33019"/>
        <dbReference type="ChEBI" id="CHEBI:140395"/>
        <dbReference type="ChEBI" id="CHEBI:173115"/>
        <dbReference type="EC" id="2.7.7.19"/>
    </reaction>
</comment>
<dbReference type="PANTHER" id="PTHR43051">
    <property type="entry name" value="POLYNUCLEOTIDE ADENYLYLTRANSFERASE FAMILY PROTEIN"/>
    <property type="match status" value="1"/>
</dbReference>
<evidence type="ECO:0000256" key="6">
    <source>
        <dbReference type="ARBA" id="ARBA00023163"/>
    </source>
</evidence>
<name>A0A1S8CTB5_9GAMM</name>
<evidence type="ECO:0000256" key="7">
    <source>
        <dbReference type="HAMAP-Rule" id="MF_00957"/>
    </source>
</evidence>
<feature type="domain" description="tRNA nucleotidyltransferase/poly(A) polymerase RNA and SrmB- binding" evidence="12">
    <location>
        <begin position="187"/>
        <end position="243"/>
    </location>
</feature>
<proteinExistence type="inferred from homology"/>
<evidence type="ECO:0000256" key="8">
    <source>
        <dbReference type="RuleBase" id="RU003953"/>
    </source>
</evidence>
<dbReference type="CDD" id="cd05398">
    <property type="entry name" value="NT_ClassII-CCAase"/>
    <property type="match status" value="1"/>
</dbReference>
<dbReference type="HAMAP" id="MF_00957">
    <property type="entry name" value="PolyA_pol"/>
    <property type="match status" value="1"/>
</dbReference>
<dbReference type="Pfam" id="PF01743">
    <property type="entry name" value="PolyA_pol"/>
    <property type="match status" value="1"/>
</dbReference>
<feature type="active site" evidence="7">
    <location>
        <position position="128"/>
    </location>
</feature>
<dbReference type="AlphaFoldDB" id="A0A1S8CTB5"/>
<dbReference type="GO" id="GO:0043633">
    <property type="term" value="P:polyadenylation-dependent RNA catabolic process"/>
    <property type="evidence" value="ECO:0007669"/>
    <property type="project" value="InterPro"/>
</dbReference>
<evidence type="ECO:0000259" key="11">
    <source>
        <dbReference type="Pfam" id="PF12626"/>
    </source>
</evidence>
<dbReference type="GO" id="GO:0003723">
    <property type="term" value="F:RNA binding"/>
    <property type="evidence" value="ECO:0007669"/>
    <property type="project" value="UniProtKB-UniRule"/>
</dbReference>
<keyword evidence="1 7" id="KW-0507">mRNA processing</keyword>
<gene>
    <name evidence="7" type="primary">pcnB</name>
    <name evidence="13" type="ORF">BKE30_12835</name>
</gene>
<feature type="domain" description="Polymerase A arginine-rich C-terminal" evidence="11">
    <location>
        <begin position="296"/>
        <end position="409"/>
    </location>
</feature>
<dbReference type="InterPro" id="IPR025866">
    <property type="entry name" value="PolyA_pol_arg_C_dom"/>
</dbReference>
<dbReference type="PANTHER" id="PTHR43051:SF1">
    <property type="entry name" value="POLYNUCLEOTIDE ADENYLYLTRANSFERASE FAMILY PROTEIN"/>
    <property type="match status" value="1"/>
</dbReference>
<comment type="caution">
    <text evidence="13">The sequence shown here is derived from an EMBL/GenBank/DDBJ whole genome shotgun (WGS) entry which is preliminary data.</text>
</comment>
<evidence type="ECO:0000313" key="14">
    <source>
        <dbReference type="Proteomes" id="UP000192132"/>
    </source>
</evidence>
<keyword evidence="3 7" id="KW-0547">Nucleotide-binding</keyword>
<feature type="region of interest" description="Disordered" evidence="9">
    <location>
        <begin position="409"/>
        <end position="448"/>
    </location>
</feature>
<feature type="active site" evidence="7">
    <location>
        <position position="54"/>
    </location>
</feature>
<feature type="region of interest" description="Disordered" evidence="9">
    <location>
        <begin position="469"/>
        <end position="499"/>
    </location>
</feature>
<dbReference type="Gene3D" id="1.10.3090.10">
    <property type="entry name" value="cca-adding enzyme, domain 2"/>
    <property type="match status" value="1"/>
</dbReference>
<dbReference type="NCBIfam" id="TIGR01942">
    <property type="entry name" value="pcnB"/>
    <property type="match status" value="1"/>
</dbReference>
<evidence type="ECO:0000256" key="4">
    <source>
        <dbReference type="ARBA" id="ARBA00022840"/>
    </source>
</evidence>
<keyword evidence="2 7" id="KW-0808">Transferase</keyword>
<organism evidence="13 14">
    <name type="scientific">Alkanindiges hydrocarboniclasticus</name>
    <dbReference type="NCBI Taxonomy" id="1907941"/>
    <lineage>
        <taxon>Bacteria</taxon>
        <taxon>Pseudomonadati</taxon>
        <taxon>Pseudomonadota</taxon>
        <taxon>Gammaproteobacteria</taxon>
        <taxon>Moraxellales</taxon>
        <taxon>Moraxellaceae</taxon>
        <taxon>Alkanindiges</taxon>
    </lineage>
</organism>
<evidence type="ECO:0000256" key="3">
    <source>
        <dbReference type="ARBA" id="ARBA00022741"/>
    </source>
</evidence>
<dbReference type="RefSeq" id="WP_076879003.1">
    <property type="nucleotide sequence ID" value="NZ_MLCN01000034.1"/>
</dbReference>
<dbReference type="SUPFAM" id="SSF81301">
    <property type="entry name" value="Nucleotidyltransferase"/>
    <property type="match status" value="1"/>
</dbReference>
<dbReference type="Gene3D" id="3.30.460.10">
    <property type="entry name" value="Beta Polymerase, domain 2"/>
    <property type="match status" value="1"/>
</dbReference>
<sequence>MQTLRASDYGLSIALLSPAIVEVIDTLTKAGYEAYIVGGSVRDLLLGLHPKDFDAVTNATPSQIRETFGRRCRIIGRRFELAHVFIGRDMIEVATFRAPPRQAQTSASGMVLRDNAWGTIQQDYARRDFSINTLYYQPHKNKLLDFCHALDDIKNKKLRLLGDPVQRFEEDPVRMLRVLRFAAKLNFKIDQPILNILIPDMTVLLREVSPHRLYDESQKMFSAGHLTELLPLLIKHHIWSQLFADVPQQVTPFIERAAVNTDQRIKQGKSINPAFFYAVLMWEAYLKRLQLLKDKGLPDVEARTQAGMDALRRQALRTAIPRYSENFIREVWEMQPRLIEPRTRQIPALATHARFRAAYDFLYLREQSGDTGTQGMGQWWHDYQELSTDDKERAIQKYNRQLIRDKRKRVAEGHGVEDTVTDSADDTDEVILSVPDQASTRPAARRRASKNAEVARAIDNSLDHAVIASGKTVQNANHPITRRRRKPREQFQVEMGRKK</sequence>
<dbReference type="Proteomes" id="UP000192132">
    <property type="component" value="Unassembled WGS sequence"/>
</dbReference>
<dbReference type="InterPro" id="IPR010206">
    <property type="entry name" value="PolA_pol_I"/>
</dbReference>
<evidence type="ECO:0000259" key="10">
    <source>
        <dbReference type="Pfam" id="PF01743"/>
    </source>
</evidence>
<feature type="domain" description="Poly A polymerase head" evidence="10">
    <location>
        <begin position="34"/>
        <end position="159"/>
    </location>
</feature>
<keyword evidence="4 7" id="KW-0067">ATP-binding</keyword>
<evidence type="ECO:0000256" key="1">
    <source>
        <dbReference type="ARBA" id="ARBA00022664"/>
    </source>
</evidence>
<keyword evidence="14" id="KW-1185">Reference proteome</keyword>
<feature type="active site" evidence="7">
    <location>
        <position position="52"/>
    </location>
</feature>